<dbReference type="Pfam" id="PF00672">
    <property type="entry name" value="HAMP"/>
    <property type="match status" value="1"/>
</dbReference>
<dbReference type="InterPro" id="IPR005467">
    <property type="entry name" value="His_kinase_dom"/>
</dbReference>
<feature type="domain" description="HAMP" evidence="18">
    <location>
        <begin position="182"/>
        <end position="233"/>
    </location>
</feature>
<feature type="region of interest" description="Disordered" evidence="15">
    <location>
        <begin position="439"/>
        <end position="477"/>
    </location>
</feature>
<name>A0ABV0BA99_9SPHN</name>
<dbReference type="GO" id="GO:0005524">
    <property type="term" value="F:ATP binding"/>
    <property type="evidence" value="ECO:0007669"/>
    <property type="project" value="UniProtKB-KW"/>
</dbReference>
<evidence type="ECO:0000256" key="7">
    <source>
        <dbReference type="ARBA" id="ARBA00022679"/>
    </source>
</evidence>
<dbReference type="SMART" id="SM00388">
    <property type="entry name" value="HisKA"/>
    <property type="match status" value="1"/>
</dbReference>
<dbReference type="EMBL" id="JBDIZK010000009">
    <property type="protein sequence ID" value="MEN3748469.1"/>
    <property type="molecule type" value="Genomic_DNA"/>
</dbReference>
<evidence type="ECO:0000256" key="11">
    <source>
        <dbReference type="ARBA" id="ARBA00022840"/>
    </source>
</evidence>
<dbReference type="PANTHER" id="PTHR44936">
    <property type="entry name" value="SENSOR PROTEIN CREC"/>
    <property type="match status" value="1"/>
</dbReference>
<evidence type="ECO:0000313" key="19">
    <source>
        <dbReference type="EMBL" id="MEN3748469.1"/>
    </source>
</evidence>
<dbReference type="SUPFAM" id="SSF55874">
    <property type="entry name" value="ATPase domain of HSP90 chaperone/DNA topoisomerase II/histidine kinase"/>
    <property type="match status" value="1"/>
</dbReference>
<dbReference type="SMART" id="SM00387">
    <property type="entry name" value="HATPase_c"/>
    <property type="match status" value="1"/>
</dbReference>
<dbReference type="Gene3D" id="1.10.287.130">
    <property type="match status" value="1"/>
</dbReference>
<keyword evidence="10" id="KW-0418">Kinase</keyword>
<keyword evidence="20" id="KW-1185">Reference proteome</keyword>
<evidence type="ECO:0000256" key="12">
    <source>
        <dbReference type="ARBA" id="ARBA00022989"/>
    </source>
</evidence>
<keyword evidence="5" id="KW-0997">Cell inner membrane</keyword>
<dbReference type="PRINTS" id="PR00344">
    <property type="entry name" value="BCTRLSENSOR"/>
</dbReference>
<evidence type="ECO:0000313" key="20">
    <source>
        <dbReference type="Proteomes" id="UP001427805"/>
    </source>
</evidence>
<feature type="transmembrane region" description="Helical" evidence="16">
    <location>
        <begin position="157"/>
        <end position="181"/>
    </location>
</feature>
<dbReference type="EC" id="2.7.13.3" evidence="3"/>
<reference evidence="19 20" key="1">
    <citation type="submission" date="2024-05" db="EMBL/GenBank/DDBJ databases">
        <title>Sphingomonas sp. HF-S3 16S ribosomal RNA gene Genome sequencing and assembly.</title>
        <authorList>
            <person name="Lee H."/>
        </authorList>
    </citation>
    <scope>NUCLEOTIDE SEQUENCE [LARGE SCALE GENOMIC DNA]</scope>
    <source>
        <strain evidence="19 20">HF-S3</strain>
    </source>
</reference>
<evidence type="ECO:0000256" key="3">
    <source>
        <dbReference type="ARBA" id="ARBA00012438"/>
    </source>
</evidence>
<dbReference type="InterPro" id="IPR036097">
    <property type="entry name" value="HisK_dim/P_sf"/>
</dbReference>
<gene>
    <name evidence="19" type="ORF">TPR58_14935</name>
</gene>
<accession>A0ABV0BA99</accession>
<proteinExistence type="predicted"/>
<comment type="caution">
    <text evidence="19">The sequence shown here is derived from an EMBL/GenBank/DDBJ whole genome shotgun (WGS) entry which is preliminary data.</text>
</comment>
<dbReference type="CDD" id="cd06225">
    <property type="entry name" value="HAMP"/>
    <property type="match status" value="1"/>
</dbReference>
<evidence type="ECO:0000256" key="9">
    <source>
        <dbReference type="ARBA" id="ARBA00022741"/>
    </source>
</evidence>
<keyword evidence="11 19" id="KW-0067">ATP-binding</keyword>
<dbReference type="InterPro" id="IPR003594">
    <property type="entry name" value="HATPase_dom"/>
</dbReference>
<evidence type="ECO:0000256" key="4">
    <source>
        <dbReference type="ARBA" id="ARBA00022475"/>
    </source>
</evidence>
<evidence type="ECO:0000256" key="2">
    <source>
        <dbReference type="ARBA" id="ARBA00004429"/>
    </source>
</evidence>
<keyword evidence="9" id="KW-0547">Nucleotide-binding</keyword>
<comment type="subcellular location">
    <subcellularLocation>
        <location evidence="2">Cell inner membrane</location>
        <topology evidence="2">Multi-pass membrane protein</topology>
    </subcellularLocation>
</comment>
<dbReference type="PANTHER" id="PTHR44936:SF5">
    <property type="entry name" value="SENSOR HISTIDINE KINASE ENVZ"/>
    <property type="match status" value="1"/>
</dbReference>
<keyword evidence="6" id="KW-0597">Phosphoprotein</keyword>
<dbReference type="PROSITE" id="PS50109">
    <property type="entry name" value="HIS_KIN"/>
    <property type="match status" value="1"/>
</dbReference>
<protein>
    <recommendedName>
        <fullName evidence="3">histidine kinase</fullName>
        <ecNumber evidence="3">2.7.13.3</ecNumber>
    </recommendedName>
</protein>
<keyword evidence="14 16" id="KW-0472">Membrane</keyword>
<evidence type="ECO:0000256" key="8">
    <source>
        <dbReference type="ARBA" id="ARBA00022692"/>
    </source>
</evidence>
<dbReference type="Proteomes" id="UP001427805">
    <property type="component" value="Unassembled WGS sequence"/>
</dbReference>
<evidence type="ECO:0000256" key="10">
    <source>
        <dbReference type="ARBA" id="ARBA00022777"/>
    </source>
</evidence>
<evidence type="ECO:0000256" key="15">
    <source>
        <dbReference type="SAM" id="MobiDB-lite"/>
    </source>
</evidence>
<dbReference type="Gene3D" id="3.30.565.10">
    <property type="entry name" value="Histidine kinase-like ATPase, C-terminal domain"/>
    <property type="match status" value="1"/>
</dbReference>
<evidence type="ECO:0000259" key="17">
    <source>
        <dbReference type="PROSITE" id="PS50109"/>
    </source>
</evidence>
<evidence type="ECO:0000256" key="13">
    <source>
        <dbReference type="ARBA" id="ARBA00023012"/>
    </source>
</evidence>
<comment type="catalytic activity">
    <reaction evidence="1">
        <text>ATP + protein L-histidine = ADP + protein N-phospho-L-histidine.</text>
        <dbReference type="EC" id="2.7.13.3"/>
    </reaction>
</comment>
<dbReference type="SUPFAM" id="SSF47384">
    <property type="entry name" value="Homodimeric domain of signal transducing histidine kinase"/>
    <property type="match status" value="1"/>
</dbReference>
<evidence type="ECO:0000256" key="14">
    <source>
        <dbReference type="ARBA" id="ARBA00023136"/>
    </source>
</evidence>
<keyword evidence="4" id="KW-1003">Cell membrane</keyword>
<dbReference type="InterPro" id="IPR003660">
    <property type="entry name" value="HAMP_dom"/>
</dbReference>
<dbReference type="InterPro" id="IPR004358">
    <property type="entry name" value="Sig_transdc_His_kin-like_C"/>
</dbReference>
<evidence type="ECO:0000256" key="16">
    <source>
        <dbReference type="SAM" id="Phobius"/>
    </source>
</evidence>
<evidence type="ECO:0000256" key="1">
    <source>
        <dbReference type="ARBA" id="ARBA00000085"/>
    </source>
</evidence>
<evidence type="ECO:0000256" key="5">
    <source>
        <dbReference type="ARBA" id="ARBA00022519"/>
    </source>
</evidence>
<keyword evidence="12 16" id="KW-1133">Transmembrane helix</keyword>
<keyword evidence="13" id="KW-0902">Two-component regulatory system</keyword>
<feature type="compositionally biased region" description="Low complexity" evidence="15">
    <location>
        <begin position="441"/>
        <end position="460"/>
    </location>
</feature>
<dbReference type="InterPro" id="IPR036890">
    <property type="entry name" value="HATPase_C_sf"/>
</dbReference>
<keyword evidence="7" id="KW-0808">Transferase</keyword>
<organism evidence="19 20">
    <name type="scientific">Sphingomonas rustica</name>
    <dbReference type="NCBI Taxonomy" id="3103142"/>
    <lineage>
        <taxon>Bacteria</taxon>
        <taxon>Pseudomonadati</taxon>
        <taxon>Pseudomonadota</taxon>
        <taxon>Alphaproteobacteria</taxon>
        <taxon>Sphingomonadales</taxon>
        <taxon>Sphingomonadaceae</taxon>
        <taxon>Sphingomonas</taxon>
    </lineage>
</organism>
<sequence length="477" mass="50456">MSLRRSRGMVARIALVLLCALGLELAGNLVLHRIEMRLLVSRDDSRQIAARLIHAEQVAASVPQAGRAARMRAISAPGLALNWVPATVITDFSPSLEPLAAMRARLAGAAPRLDGDRLRLSLLPSQAPGRRDLVGALELSDGSFVTFRVTPFLGAPLPLAMIVAFHLLLMAMVLGVALAMVRALVRPLRTLAEAADATGRGRLGRIEPEGPDEVRRVAIAFDAMQTRLLRMMEDHAQALVAVSHDLRTPIQRLKLRASLLDDDEAQSGIAGDLSEMERFIESTLAYVRSGDEEAVRLVDLSALLATAVDDAGDAGAQIRFDGPDELGLPGRPVALRRMIDNLIGNARRHAARIVVSLIADKDRATILVDDDGPGIPPDHRAEALLPFHRLDPARGNGLGGGAGLGLASALRTAAGLGGTLTLGEAPLGGLRVRIDLPLSGPVSPASRRGPAPASAPASEGDAPRRPRHSRRSNGLPA</sequence>
<dbReference type="PROSITE" id="PS50885">
    <property type="entry name" value="HAMP"/>
    <property type="match status" value="1"/>
</dbReference>
<evidence type="ECO:0000259" key="18">
    <source>
        <dbReference type="PROSITE" id="PS50885"/>
    </source>
</evidence>
<evidence type="ECO:0000256" key="6">
    <source>
        <dbReference type="ARBA" id="ARBA00022553"/>
    </source>
</evidence>
<dbReference type="InterPro" id="IPR003661">
    <property type="entry name" value="HisK_dim/P_dom"/>
</dbReference>
<dbReference type="InterPro" id="IPR050980">
    <property type="entry name" value="2C_sensor_his_kinase"/>
</dbReference>
<dbReference type="SUPFAM" id="SSF158472">
    <property type="entry name" value="HAMP domain-like"/>
    <property type="match status" value="1"/>
</dbReference>
<feature type="domain" description="Histidine kinase" evidence="17">
    <location>
        <begin position="241"/>
        <end position="440"/>
    </location>
</feature>
<dbReference type="SMART" id="SM00304">
    <property type="entry name" value="HAMP"/>
    <property type="match status" value="1"/>
</dbReference>
<keyword evidence="8 16" id="KW-0812">Transmembrane</keyword>
<dbReference type="Pfam" id="PF02518">
    <property type="entry name" value="HATPase_c"/>
    <property type="match status" value="1"/>
</dbReference>